<dbReference type="PANTHER" id="PTHR13847">
    <property type="entry name" value="SARCOSINE DEHYDROGENASE-RELATED"/>
    <property type="match status" value="1"/>
</dbReference>
<dbReference type="InterPro" id="IPR006076">
    <property type="entry name" value="FAD-dep_OxRdtase"/>
</dbReference>
<keyword evidence="3" id="KW-1185">Reference proteome</keyword>
<protein>
    <submittedName>
        <fullName evidence="2">FAD dependent oxidoreductase-domain-containing protein</fullName>
    </submittedName>
</protein>
<gene>
    <name evidence="2" type="ORF">BDZ94DRAFT_1250021</name>
</gene>
<reference evidence="2" key="1">
    <citation type="submission" date="2020-11" db="EMBL/GenBank/DDBJ databases">
        <authorList>
            <consortium name="DOE Joint Genome Institute"/>
            <person name="Ahrendt S."/>
            <person name="Riley R."/>
            <person name="Andreopoulos W."/>
            <person name="Labutti K."/>
            <person name="Pangilinan J."/>
            <person name="Ruiz-Duenas F.J."/>
            <person name="Barrasa J.M."/>
            <person name="Sanchez-Garcia M."/>
            <person name="Camarero S."/>
            <person name="Miyauchi S."/>
            <person name="Serrano A."/>
            <person name="Linde D."/>
            <person name="Babiker R."/>
            <person name="Drula E."/>
            <person name="Ayuso-Fernandez I."/>
            <person name="Pacheco R."/>
            <person name="Padilla G."/>
            <person name="Ferreira P."/>
            <person name="Barriuso J."/>
            <person name="Kellner H."/>
            <person name="Castanera R."/>
            <person name="Alfaro M."/>
            <person name="Ramirez L."/>
            <person name="Pisabarro A.G."/>
            <person name="Kuo A."/>
            <person name="Tritt A."/>
            <person name="Lipzen A."/>
            <person name="He G."/>
            <person name="Yan M."/>
            <person name="Ng V."/>
            <person name="Cullen D."/>
            <person name="Martin F."/>
            <person name="Rosso M.-N."/>
            <person name="Henrissat B."/>
            <person name="Hibbett D."/>
            <person name="Martinez A.T."/>
            <person name="Grigoriev I.V."/>
        </authorList>
    </citation>
    <scope>NUCLEOTIDE SEQUENCE</scope>
    <source>
        <strain evidence="2">CBS 247.69</strain>
    </source>
</reference>
<dbReference type="EMBL" id="MU150239">
    <property type="protein sequence ID" value="KAF9466884.1"/>
    <property type="molecule type" value="Genomic_DNA"/>
</dbReference>
<dbReference type="Proteomes" id="UP000807353">
    <property type="component" value="Unassembled WGS sequence"/>
</dbReference>
<comment type="caution">
    <text evidence="2">The sequence shown here is derived from an EMBL/GenBank/DDBJ whole genome shotgun (WGS) entry which is preliminary data.</text>
</comment>
<dbReference type="Gene3D" id="3.30.9.10">
    <property type="entry name" value="D-Amino Acid Oxidase, subunit A, domain 2"/>
    <property type="match status" value="1"/>
</dbReference>
<dbReference type="Pfam" id="PF01266">
    <property type="entry name" value="DAO"/>
    <property type="match status" value="1"/>
</dbReference>
<dbReference type="InterPro" id="IPR036188">
    <property type="entry name" value="FAD/NAD-bd_sf"/>
</dbReference>
<dbReference type="GO" id="GO:0005737">
    <property type="term" value="C:cytoplasm"/>
    <property type="evidence" value="ECO:0007669"/>
    <property type="project" value="TreeGrafter"/>
</dbReference>
<evidence type="ECO:0000313" key="2">
    <source>
        <dbReference type="EMBL" id="KAF9466884.1"/>
    </source>
</evidence>
<name>A0A9P6CNE2_9AGAR</name>
<proteinExistence type="predicted"/>
<dbReference type="PANTHER" id="PTHR13847:SF213">
    <property type="entry name" value="DEPENDENT OXIDOREDUCTASE, PUTATIVE-RELATED"/>
    <property type="match status" value="1"/>
</dbReference>
<dbReference type="OrthoDB" id="429143at2759"/>
<sequence>MSTQSWDPFSNVPQGSILSHIRHTLRNLLLRFAVRALTLISPSMDALVKRIQSSPGIPVPKPSIPYWSTPSAHIARHGSDSGSVVPSYADVVIIGSGITGTSFARTLLDYDADHARHGEPLQVVMLEAREACSGATGRNGGHITPVLYAEYSDLKEQYGIDAAKKIIRFRLSHYSELHSIAVKEDLLEVSQCRQVEAFDVFYDSGRFKASKEKLAAYQEDLPCESADYKVYEGPDDMEKLQLSPKAVGCFSTKAGAIHPYRLVTGILSRLLRSYTNSFHLYTETPCTEILSPERSSPIQLYSVMTSRGVIQTPHIIHATNGWISHLLPGMRCRILPARGVMTAQMPWKGLGTTPSNSNNGSSWTGTRSFVFFPGSSAHKYDYLTQQVPSPLGLPGGACRTYPPPMGELMFGGGFSHGNGFLTELGNADDREWNLATGEYLSHALEDYFAMGDHNKGRAHSRVKSTWGGILGISVDQLPWVGRIPEKVSRRAAPPSLDRNLDVKEPKANHFDINGDAKGPIKTYPNYTAPSRASNHLAAPGEWMAAGYTGEGMVHAWMSGKALAYMVLGLDRGPHITRNDTETKRGEEVGLENWFPDVFRVTQERWENIGVEDLFASFMD</sequence>
<feature type="domain" description="FAD dependent oxidoreductase" evidence="1">
    <location>
        <begin position="90"/>
        <end position="565"/>
    </location>
</feature>
<dbReference type="Gene3D" id="3.50.50.60">
    <property type="entry name" value="FAD/NAD(P)-binding domain"/>
    <property type="match status" value="1"/>
</dbReference>
<dbReference type="AlphaFoldDB" id="A0A9P6CNE2"/>
<evidence type="ECO:0000259" key="1">
    <source>
        <dbReference type="Pfam" id="PF01266"/>
    </source>
</evidence>
<organism evidence="2 3">
    <name type="scientific">Collybia nuda</name>
    <dbReference type="NCBI Taxonomy" id="64659"/>
    <lineage>
        <taxon>Eukaryota</taxon>
        <taxon>Fungi</taxon>
        <taxon>Dikarya</taxon>
        <taxon>Basidiomycota</taxon>
        <taxon>Agaricomycotina</taxon>
        <taxon>Agaricomycetes</taxon>
        <taxon>Agaricomycetidae</taxon>
        <taxon>Agaricales</taxon>
        <taxon>Tricholomatineae</taxon>
        <taxon>Clitocybaceae</taxon>
        <taxon>Collybia</taxon>
    </lineage>
</organism>
<dbReference type="SUPFAM" id="SSF51905">
    <property type="entry name" value="FAD/NAD(P)-binding domain"/>
    <property type="match status" value="1"/>
</dbReference>
<evidence type="ECO:0000313" key="3">
    <source>
        <dbReference type="Proteomes" id="UP000807353"/>
    </source>
</evidence>
<accession>A0A9P6CNE2</accession>